<dbReference type="SUPFAM" id="SSF51419">
    <property type="entry name" value="PLP-binding barrel"/>
    <property type="match status" value="1"/>
</dbReference>
<dbReference type="EMBL" id="BMYP01000001">
    <property type="protein sequence ID" value="GHD70624.1"/>
    <property type="molecule type" value="Genomic_DNA"/>
</dbReference>
<dbReference type="Gene3D" id="3.20.20.10">
    <property type="entry name" value="Alanine racemase"/>
    <property type="match status" value="1"/>
</dbReference>
<dbReference type="PANTHER" id="PTHR10146">
    <property type="entry name" value="PROLINE SYNTHETASE CO-TRANSCRIBED BACTERIAL HOMOLOG PROTEIN"/>
    <property type="match status" value="1"/>
</dbReference>
<proteinExistence type="inferred from homology"/>
<feature type="modified residue" description="N6-(pyridoxal phosphate)lysine" evidence="2">
    <location>
        <position position="54"/>
    </location>
</feature>
<evidence type="ECO:0000313" key="6">
    <source>
        <dbReference type="Proteomes" id="UP000662678"/>
    </source>
</evidence>
<organism evidence="5 6">
    <name type="scientific">Vogesella fluminis</name>
    <dbReference type="NCBI Taxonomy" id="1069161"/>
    <lineage>
        <taxon>Bacteria</taxon>
        <taxon>Pseudomonadati</taxon>
        <taxon>Pseudomonadota</taxon>
        <taxon>Betaproteobacteria</taxon>
        <taxon>Neisseriales</taxon>
        <taxon>Chromobacteriaceae</taxon>
        <taxon>Vogesella</taxon>
    </lineage>
</organism>
<dbReference type="InterPro" id="IPR029066">
    <property type="entry name" value="PLP-binding_barrel"/>
</dbReference>
<evidence type="ECO:0000259" key="4">
    <source>
        <dbReference type="Pfam" id="PF01168"/>
    </source>
</evidence>
<dbReference type="Proteomes" id="UP000662678">
    <property type="component" value="Unassembled WGS sequence"/>
</dbReference>
<comment type="caution">
    <text evidence="5">The sequence shown here is derived from an EMBL/GenBank/DDBJ whole genome shotgun (WGS) entry which is preliminary data.</text>
</comment>
<dbReference type="PIRSF" id="PIRSF004848">
    <property type="entry name" value="YBL036c_PLPDEIII"/>
    <property type="match status" value="1"/>
</dbReference>
<feature type="domain" description="Alanine racemase N-terminal" evidence="4">
    <location>
        <begin position="46"/>
        <end position="244"/>
    </location>
</feature>
<comment type="function">
    <text evidence="2">Pyridoxal 5'-phosphate (PLP)-binding protein, which is involved in PLP homeostasis.</text>
</comment>
<dbReference type="InterPro" id="IPR001608">
    <property type="entry name" value="Ala_racemase_N"/>
</dbReference>
<sequence>MSLPTEAAAPGGRESEQMMTDISSALQRVRAAIGSAAQAAGRDADGVILLAVSKTFPAAAVREACAAGQRRFGENYVQELQAKAVELQDLAPEWHFIGPLQSNKTRPVAELAHWVHSVERLKIAQRLSAQRPAALPPLNVCIQVNVSGEDSKSGCAPDQVLPLAQAIAALPGLRLRGLMCIPEPTQDAATLAARFGVLATLQQRLAAAGIAIDTLSMGMSGDMAAAIAAGSTMVRVGTAIFGSRHYG</sequence>
<comment type="similarity">
    <text evidence="2 3">Belongs to the pyridoxal phosphate-binding protein YggS/PROSC family.</text>
</comment>
<dbReference type="PROSITE" id="PS01211">
    <property type="entry name" value="UPF0001"/>
    <property type="match status" value="1"/>
</dbReference>
<keyword evidence="6" id="KW-1185">Reference proteome</keyword>
<gene>
    <name evidence="5" type="ORF">GCM10011419_01220</name>
</gene>
<dbReference type="CDD" id="cd06824">
    <property type="entry name" value="PLPDE_III_Yggs_like"/>
    <property type="match status" value="1"/>
</dbReference>
<evidence type="ECO:0000256" key="3">
    <source>
        <dbReference type="RuleBase" id="RU004514"/>
    </source>
</evidence>
<dbReference type="HAMAP" id="MF_02087">
    <property type="entry name" value="PLP_homeostasis"/>
    <property type="match status" value="1"/>
</dbReference>
<accession>A0ABQ3H810</accession>
<dbReference type="PANTHER" id="PTHR10146:SF14">
    <property type="entry name" value="PYRIDOXAL PHOSPHATE HOMEOSTASIS PROTEIN"/>
    <property type="match status" value="1"/>
</dbReference>
<dbReference type="InterPro" id="IPR011078">
    <property type="entry name" value="PyrdxlP_homeostasis"/>
</dbReference>
<keyword evidence="1 2" id="KW-0663">Pyridoxal phosphate</keyword>
<name>A0ABQ3H810_9NEIS</name>
<evidence type="ECO:0000313" key="5">
    <source>
        <dbReference type="EMBL" id="GHD70624.1"/>
    </source>
</evidence>
<reference evidence="6" key="1">
    <citation type="journal article" date="2019" name="Int. J. Syst. Evol. Microbiol.">
        <title>The Global Catalogue of Microorganisms (GCM) 10K type strain sequencing project: providing services to taxonomists for standard genome sequencing and annotation.</title>
        <authorList>
            <consortium name="The Broad Institute Genomics Platform"/>
            <consortium name="The Broad Institute Genome Sequencing Center for Infectious Disease"/>
            <person name="Wu L."/>
            <person name="Ma J."/>
        </authorList>
    </citation>
    <scope>NUCLEOTIDE SEQUENCE [LARGE SCALE GENOMIC DNA]</scope>
    <source>
        <strain evidence="6">KCTC 23713</strain>
    </source>
</reference>
<dbReference type="NCBIfam" id="TIGR00044">
    <property type="entry name" value="YggS family pyridoxal phosphate-dependent enzyme"/>
    <property type="match status" value="1"/>
</dbReference>
<protein>
    <recommendedName>
        <fullName evidence="2">Pyridoxal phosphate homeostasis protein</fullName>
        <shortName evidence="2">PLP homeostasis protein</shortName>
    </recommendedName>
</protein>
<evidence type="ECO:0000256" key="1">
    <source>
        <dbReference type="ARBA" id="ARBA00022898"/>
    </source>
</evidence>
<dbReference type="Pfam" id="PF01168">
    <property type="entry name" value="Ala_racemase_N"/>
    <property type="match status" value="1"/>
</dbReference>
<evidence type="ECO:0000256" key="2">
    <source>
        <dbReference type="HAMAP-Rule" id="MF_02087"/>
    </source>
</evidence>